<dbReference type="AlphaFoldDB" id="L0DTD6"/>
<feature type="domain" description="EAL" evidence="1">
    <location>
        <begin position="392"/>
        <end position="625"/>
    </location>
</feature>
<dbReference type="Pfam" id="PF00990">
    <property type="entry name" value="GGDEF"/>
    <property type="match status" value="1"/>
</dbReference>
<dbReference type="SUPFAM" id="SSF55073">
    <property type="entry name" value="Nucleotide cyclase"/>
    <property type="match status" value="1"/>
</dbReference>
<evidence type="ECO:0000313" key="5">
    <source>
        <dbReference type="Proteomes" id="UP000010809"/>
    </source>
</evidence>
<dbReference type="PANTHER" id="PTHR33121">
    <property type="entry name" value="CYCLIC DI-GMP PHOSPHODIESTERASE PDEF"/>
    <property type="match status" value="1"/>
</dbReference>
<dbReference type="PROSITE" id="PS50885">
    <property type="entry name" value="HAMP"/>
    <property type="match status" value="1"/>
</dbReference>
<organism evidence="4 5">
    <name type="scientific">Thioalkalivibrio nitratireducens (strain DSM 14787 / UNIQEM 213 / ALEN2)</name>
    <dbReference type="NCBI Taxonomy" id="1255043"/>
    <lineage>
        <taxon>Bacteria</taxon>
        <taxon>Pseudomonadati</taxon>
        <taxon>Pseudomonadota</taxon>
        <taxon>Gammaproteobacteria</taxon>
        <taxon>Chromatiales</taxon>
        <taxon>Ectothiorhodospiraceae</taxon>
        <taxon>Thioalkalivibrio</taxon>
    </lineage>
</organism>
<evidence type="ECO:0000259" key="3">
    <source>
        <dbReference type="PROSITE" id="PS50887"/>
    </source>
</evidence>
<dbReference type="eggNOG" id="COG2200">
    <property type="taxonomic scope" value="Bacteria"/>
</dbReference>
<dbReference type="InterPro" id="IPR032244">
    <property type="entry name" value="LapD_MoxY_N"/>
</dbReference>
<dbReference type="InterPro" id="IPR050706">
    <property type="entry name" value="Cyclic-di-GMP_PDE-like"/>
</dbReference>
<dbReference type="SMART" id="SM00052">
    <property type="entry name" value="EAL"/>
    <property type="match status" value="1"/>
</dbReference>
<dbReference type="InterPro" id="IPR042461">
    <property type="entry name" value="LapD_MoxY_peri_C"/>
</dbReference>
<dbReference type="InterPro" id="IPR001633">
    <property type="entry name" value="EAL_dom"/>
</dbReference>
<keyword evidence="5" id="KW-1185">Reference proteome</keyword>
<dbReference type="eggNOG" id="COG2199">
    <property type="taxonomic scope" value="Bacteria"/>
</dbReference>
<dbReference type="InterPro" id="IPR043128">
    <property type="entry name" value="Rev_trsase/Diguanyl_cyclase"/>
</dbReference>
<dbReference type="InterPro" id="IPR003660">
    <property type="entry name" value="HAMP_dom"/>
</dbReference>
<name>L0DTD6_THIND</name>
<evidence type="ECO:0000313" key="4">
    <source>
        <dbReference type="EMBL" id="AGA32273.1"/>
    </source>
</evidence>
<dbReference type="GO" id="GO:0007165">
    <property type="term" value="P:signal transduction"/>
    <property type="evidence" value="ECO:0007669"/>
    <property type="project" value="InterPro"/>
</dbReference>
<dbReference type="InterPro" id="IPR000160">
    <property type="entry name" value="GGDEF_dom"/>
</dbReference>
<dbReference type="PANTHER" id="PTHR33121:SF23">
    <property type="entry name" value="CYCLIC DI-GMP PHOSPHODIESTERASE PDEB"/>
    <property type="match status" value="1"/>
</dbReference>
<dbReference type="Gene3D" id="3.30.110.200">
    <property type="match status" value="1"/>
</dbReference>
<feature type="domain" description="HAMP" evidence="2">
    <location>
        <begin position="156"/>
        <end position="207"/>
    </location>
</feature>
<accession>L0DTD6</accession>
<evidence type="ECO:0000259" key="2">
    <source>
        <dbReference type="PROSITE" id="PS50885"/>
    </source>
</evidence>
<dbReference type="EMBL" id="CP003989">
    <property type="protein sequence ID" value="AGA32273.1"/>
    <property type="molecule type" value="Genomic_DNA"/>
</dbReference>
<proteinExistence type="predicted"/>
<protein>
    <submittedName>
        <fullName evidence="4">GGDEF and EAL domain protein</fullName>
    </submittedName>
</protein>
<dbReference type="GO" id="GO:0016020">
    <property type="term" value="C:membrane"/>
    <property type="evidence" value="ECO:0007669"/>
    <property type="project" value="InterPro"/>
</dbReference>
<dbReference type="STRING" id="1255043.TVNIR_0571"/>
<dbReference type="PATRIC" id="fig|1255043.3.peg.576"/>
<dbReference type="CDD" id="cd01948">
    <property type="entry name" value="EAL"/>
    <property type="match status" value="1"/>
</dbReference>
<dbReference type="GO" id="GO:0071111">
    <property type="term" value="F:cyclic-guanylate-specific phosphodiesterase activity"/>
    <property type="evidence" value="ECO:0007669"/>
    <property type="project" value="InterPro"/>
</dbReference>
<sequence length="625" mass="68305">MLLSLLVSVAVSTVSARNYLAQQLHVKNVDNAASLALSLTQLPKDEATVELALAAQFDTGHYRLIRITNPRGEVMQERTNFVDPEGVPGWFVHLMAFDIEPGVAQITDGWSQFGALTVESQTSYAYESLWDGTRQLALIFAGGAILIGLLGTLLLRRTVRPLDAVVHQAEAIGNRRFITVAEPATLEFRRVVVAMNALSDRVRAMLEQEARRLERFQRDAHIDKVTGLLCRDPFLQTLDTTLQGDDENAAGSLALIRINGLADLNVAYGRKAIDGLLAEMGAALNAIVGQQSGWGASRLNGSDFAVLAPRSMEPHRVATDVQQALREVLERHSMDTGITLPCAATVFTHGATVSGLLTRLDGALQAADRQGDSAINVARAGDADTTPIHEQLERWRSILADSFAERAFSLATFPVVDLQDRLIHLEAPVRLRWEGEMLAAGHFLPWIHRLEMSSELDRRVVDLALSLIGEQGRPVGINLSVDALIDPDFPSWLGHRCAAAPDAARQLWLELPEAMAFRHLDAFAHLSREAKAFGCRMGIEHFGHQVSEIGRLHDIGLDYLKADGSFVRSVEKNPANQTLLRTLCTIGHSIGVIVIAEGVRTEEERQALEALGIDGVTGPGVVDYR</sequence>
<dbReference type="Gene3D" id="3.20.20.450">
    <property type="entry name" value="EAL domain"/>
    <property type="match status" value="1"/>
</dbReference>
<feature type="domain" description="GGDEF" evidence="3">
    <location>
        <begin position="249"/>
        <end position="380"/>
    </location>
</feature>
<reference evidence="4" key="1">
    <citation type="submission" date="2015-12" db="EMBL/GenBank/DDBJ databases">
        <authorList>
            <person name="Tikhonova T.V."/>
            <person name="Pavlov A.R."/>
            <person name="Beletsky A.V."/>
            <person name="Mardanov A.V."/>
            <person name="Sorokin D.Y."/>
            <person name="Ravin N.V."/>
            <person name="Popov V.O."/>
        </authorList>
    </citation>
    <scope>NUCLEOTIDE SEQUENCE</scope>
    <source>
        <strain evidence="4">DSM 14787</strain>
    </source>
</reference>
<dbReference type="Gene3D" id="3.30.70.270">
    <property type="match status" value="1"/>
</dbReference>
<dbReference type="HOGENOM" id="CLU_000445_109_2_6"/>
<dbReference type="InterPro" id="IPR029787">
    <property type="entry name" value="Nucleotide_cyclase"/>
</dbReference>
<dbReference type="Pfam" id="PF16448">
    <property type="entry name" value="LapD_MoxY_N"/>
    <property type="match status" value="1"/>
</dbReference>
<dbReference type="SUPFAM" id="SSF141868">
    <property type="entry name" value="EAL domain-like"/>
    <property type="match status" value="1"/>
</dbReference>
<dbReference type="Pfam" id="PF00563">
    <property type="entry name" value="EAL"/>
    <property type="match status" value="1"/>
</dbReference>
<dbReference type="PROSITE" id="PS50887">
    <property type="entry name" value="GGDEF"/>
    <property type="match status" value="1"/>
</dbReference>
<dbReference type="PROSITE" id="PS50883">
    <property type="entry name" value="EAL"/>
    <property type="match status" value="1"/>
</dbReference>
<dbReference type="Gene3D" id="6.20.270.20">
    <property type="entry name" value="LapD/MoxY periplasmic domain"/>
    <property type="match status" value="1"/>
</dbReference>
<gene>
    <name evidence="4" type="primary">yfgF [H]</name>
    <name evidence="4" type="ordered locus">TVNIR_0571</name>
</gene>
<dbReference type="KEGG" id="tni:TVNIR_0571"/>
<dbReference type="SMART" id="SM00267">
    <property type="entry name" value="GGDEF"/>
    <property type="match status" value="1"/>
</dbReference>
<evidence type="ECO:0000259" key="1">
    <source>
        <dbReference type="PROSITE" id="PS50883"/>
    </source>
</evidence>
<dbReference type="InterPro" id="IPR035919">
    <property type="entry name" value="EAL_sf"/>
</dbReference>
<dbReference type="Proteomes" id="UP000010809">
    <property type="component" value="Chromosome"/>
</dbReference>